<dbReference type="PANTHER" id="PTHR23257">
    <property type="entry name" value="SERINE-THREONINE PROTEIN KINASE"/>
    <property type="match status" value="1"/>
</dbReference>
<dbReference type="InterPro" id="IPR000719">
    <property type="entry name" value="Prot_kinase_dom"/>
</dbReference>
<comment type="caution">
    <text evidence="2">The sequence shown here is derived from an EMBL/GenBank/DDBJ whole genome shotgun (WGS) entry which is preliminary data.</text>
</comment>
<dbReference type="GO" id="GO:0005524">
    <property type="term" value="F:ATP binding"/>
    <property type="evidence" value="ECO:0007669"/>
    <property type="project" value="InterPro"/>
</dbReference>
<dbReference type="InterPro" id="IPR001245">
    <property type="entry name" value="Ser-Thr/Tyr_kinase_cat_dom"/>
</dbReference>
<keyword evidence="3" id="KW-1185">Reference proteome</keyword>
<name>A0A8H5KIC0_9HYPO</name>
<organism evidence="2 3">
    <name type="scientific">Fusarium pseudoanthophilum</name>
    <dbReference type="NCBI Taxonomy" id="48495"/>
    <lineage>
        <taxon>Eukaryota</taxon>
        <taxon>Fungi</taxon>
        <taxon>Dikarya</taxon>
        <taxon>Ascomycota</taxon>
        <taxon>Pezizomycotina</taxon>
        <taxon>Sordariomycetes</taxon>
        <taxon>Hypocreomycetidae</taxon>
        <taxon>Hypocreales</taxon>
        <taxon>Nectriaceae</taxon>
        <taxon>Fusarium</taxon>
        <taxon>Fusarium fujikuroi species complex</taxon>
    </lineage>
</organism>
<dbReference type="InterPro" id="IPR011009">
    <property type="entry name" value="Kinase-like_dom_sf"/>
</dbReference>
<dbReference type="EMBL" id="JAAOAR010000909">
    <property type="protein sequence ID" value="KAF5572510.1"/>
    <property type="molecule type" value="Genomic_DNA"/>
</dbReference>
<protein>
    <submittedName>
        <fullName evidence="2">TKL kinase</fullName>
    </submittedName>
</protein>
<dbReference type="Pfam" id="PF07714">
    <property type="entry name" value="PK_Tyr_Ser-Thr"/>
    <property type="match status" value="1"/>
</dbReference>
<reference evidence="2 3" key="1">
    <citation type="submission" date="2020-05" db="EMBL/GenBank/DDBJ databases">
        <title>Identification and distribution of gene clusters putatively required for synthesis of sphingolipid metabolism inhibitors in phylogenetically diverse species of the filamentous fungus Fusarium.</title>
        <authorList>
            <person name="Kim H.-S."/>
            <person name="Busman M."/>
            <person name="Brown D.W."/>
            <person name="Divon H."/>
            <person name="Uhlig S."/>
            <person name="Proctor R.H."/>
        </authorList>
    </citation>
    <scope>NUCLEOTIDE SEQUENCE [LARGE SCALE GENOMIC DNA]</scope>
    <source>
        <strain evidence="2 3">NRRL 25211</strain>
    </source>
</reference>
<keyword evidence="2" id="KW-0808">Transferase</keyword>
<accession>A0A8H5KIC0</accession>
<dbReference type="InterPro" id="IPR050167">
    <property type="entry name" value="Ser_Thr_protein_kinase"/>
</dbReference>
<dbReference type="GO" id="GO:0004672">
    <property type="term" value="F:protein kinase activity"/>
    <property type="evidence" value="ECO:0007669"/>
    <property type="project" value="InterPro"/>
</dbReference>
<keyword evidence="2" id="KW-0418">Kinase</keyword>
<dbReference type="PROSITE" id="PS50011">
    <property type="entry name" value="PROTEIN_KINASE_DOM"/>
    <property type="match status" value="1"/>
</dbReference>
<dbReference type="GO" id="GO:0007165">
    <property type="term" value="P:signal transduction"/>
    <property type="evidence" value="ECO:0007669"/>
    <property type="project" value="TreeGrafter"/>
</dbReference>
<evidence type="ECO:0000313" key="3">
    <source>
        <dbReference type="Proteomes" id="UP000544095"/>
    </source>
</evidence>
<feature type="domain" description="Protein kinase" evidence="1">
    <location>
        <begin position="1"/>
        <end position="313"/>
    </location>
</feature>
<proteinExistence type="predicted"/>
<dbReference type="GO" id="GO:0005737">
    <property type="term" value="C:cytoplasm"/>
    <property type="evidence" value="ECO:0007669"/>
    <property type="project" value="TreeGrafter"/>
</dbReference>
<dbReference type="SUPFAM" id="SSF56112">
    <property type="entry name" value="Protein kinase-like (PK-like)"/>
    <property type="match status" value="1"/>
</dbReference>
<sequence>MGLSPTALIIRSRVDVLMRTDHSVLYVDKSEPEIVLKAETIWIDGKPYGPPSMGEETSSDLTREHEVYKAISPHRHITNCLGIVHDDDGHAIALKLERATKGNLRHIIEETPVPPSIDPRLEMATTVAESISHFHSRGVIWGDISTRNVLVFSDNTLKICDFASSALSQTYPEFGPHTYEPAYCPALPEEQVGELSMMQRELYALGSAIYEITEWKIPYAGIDGDTWEIVEAGIMPVIGSENITGEIINRCWNSETFESFKEIHAFQDITKVSLYPANINIRKSVEVDSKRVVTDPPEPELQLFAIFTVVEEL</sequence>
<gene>
    <name evidence="2" type="ORF">FPANT_13030</name>
</gene>
<evidence type="ECO:0000313" key="2">
    <source>
        <dbReference type="EMBL" id="KAF5572510.1"/>
    </source>
</evidence>
<dbReference type="Proteomes" id="UP000544095">
    <property type="component" value="Unassembled WGS sequence"/>
</dbReference>
<dbReference type="Gene3D" id="1.10.510.10">
    <property type="entry name" value="Transferase(Phosphotransferase) domain 1"/>
    <property type="match status" value="1"/>
</dbReference>
<dbReference type="AlphaFoldDB" id="A0A8H5KIC0"/>
<evidence type="ECO:0000259" key="1">
    <source>
        <dbReference type="PROSITE" id="PS50011"/>
    </source>
</evidence>